<evidence type="ECO:0000313" key="2">
    <source>
        <dbReference type="EMBL" id="TDC06828.1"/>
    </source>
</evidence>
<dbReference type="Pfam" id="PF18598">
    <property type="entry name" value="TetR_C_36"/>
    <property type="match status" value="1"/>
</dbReference>
<accession>A0A4R4NCL0</accession>
<dbReference type="Proteomes" id="UP000295431">
    <property type="component" value="Unassembled WGS sequence"/>
</dbReference>
<name>A0A4R4NCL0_9ACTN</name>
<feature type="domain" description="QsdR TetR regulatory C-terminal" evidence="1">
    <location>
        <begin position="31"/>
        <end position="141"/>
    </location>
</feature>
<dbReference type="InterPro" id="IPR041485">
    <property type="entry name" value="TetR_C_36"/>
</dbReference>
<evidence type="ECO:0000313" key="3">
    <source>
        <dbReference type="Proteomes" id="UP000295431"/>
    </source>
</evidence>
<organism evidence="2 3">
    <name type="scientific">Actinomadura bangladeshensis</name>
    <dbReference type="NCBI Taxonomy" id="453573"/>
    <lineage>
        <taxon>Bacteria</taxon>
        <taxon>Bacillati</taxon>
        <taxon>Actinomycetota</taxon>
        <taxon>Actinomycetes</taxon>
        <taxon>Streptosporangiales</taxon>
        <taxon>Thermomonosporaceae</taxon>
        <taxon>Actinomadura</taxon>
    </lineage>
</organism>
<protein>
    <submittedName>
        <fullName evidence="2">TetR/AcrR family transcriptional regulator</fullName>
    </submittedName>
</protein>
<evidence type="ECO:0000259" key="1">
    <source>
        <dbReference type="Pfam" id="PF18598"/>
    </source>
</evidence>
<dbReference type="AlphaFoldDB" id="A0A4R4NCL0"/>
<dbReference type="RefSeq" id="WP_131944138.1">
    <property type="nucleotide sequence ID" value="NZ_BAAAMX010000029.1"/>
</dbReference>
<proteinExistence type="predicted"/>
<keyword evidence="3" id="KW-1185">Reference proteome</keyword>
<dbReference type="OrthoDB" id="158903at2"/>
<sequence>MGGNRDQLVVSAIVSITLPTLRRVIASAEGSGAEMIADVAERYARASIEADYFRTWLESDPERALRLLTSKASPLQRNVVAAFEQLLEDQYPAASAGVPLPLPDLAYLIVRIIESFVFSDLIAGNDPDWTKVGPAVAALLRPG</sequence>
<reference evidence="2 3" key="1">
    <citation type="submission" date="2019-03" db="EMBL/GenBank/DDBJ databases">
        <title>Draft genome sequences of novel Actinobacteria.</title>
        <authorList>
            <person name="Sahin N."/>
            <person name="Ay H."/>
            <person name="Saygin H."/>
        </authorList>
    </citation>
    <scope>NUCLEOTIDE SEQUENCE [LARGE SCALE GENOMIC DNA]</scope>
    <source>
        <strain evidence="2 3">DSM 45347</strain>
    </source>
</reference>
<dbReference type="EMBL" id="SMJW01000257">
    <property type="protein sequence ID" value="TDC06828.1"/>
    <property type="molecule type" value="Genomic_DNA"/>
</dbReference>
<comment type="caution">
    <text evidence="2">The sequence shown here is derived from an EMBL/GenBank/DDBJ whole genome shotgun (WGS) entry which is preliminary data.</text>
</comment>
<gene>
    <name evidence="2" type="ORF">E1284_33280</name>
</gene>